<keyword evidence="1" id="KW-0812">Transmembrane</keyword>
<dbReference type="STRING" id="688867.SAMN05660236_0391"/>
<evidence type="ECO:0000313" key="3">
    <source>
        <dbReference type="Proteomes" id="UP000190961"/>
    </source>
</evidence>
<organism evidence="2 3">
    <name type="scientific">Ohtaekwangia koreensis</name>
    <dbReference type="NCBI Taxonomy" id="688867"/>
    <lineage>
        <taxon>Bacteria</taxon>
        <taxon>Pseudomonadati</taxon>
        <taxon>Bacteroidota</taxon>
        <taxon>Cytophagia</taxon>
        <taxon>Cytophagales</taxon>
        <taxon>Fulvivirgaceae</taxon>
        <taxon>Ohtaekwangia</taxon>
    </lineage>
</organism>
<sequence>MEKLKLSEVNLQEAELTELSNEQLANTDGGIIPLLLNVAAAYGGLLALSYAAGAAYGYLTKD</sequence>
<dbReference type="Proteomes" id="UP000190961">
    <property type="component" value="Unassembled WGS sequence"/>
</dbReference>
<evidence type="ECO:0000256" key="1">
    <source>
        <dbReference type="SAM" id="Phobius"/>
    </source>
</evidence>
<keyword evidence="3" id="KW-1185">Reference proteome</keyword>
<dbReference type="AlphaFoldDB" id="A0A1T5ITM8"/>
<keyword evidence="1" id="KW-0472">Membrane</keyword>
<proteinExistence type="predicted"/>
<dbReference type="NCBIfam" id="TIGR03949">
    <property type="entry name" value="bact_IIb_cerein"/>
    <property type="match status" value="1"/>
</dbReference>
<feature type="transmembrane region" description="Helical" evidence="1">
    <location>
        <begin position="34"/>
        <end position="59"/>
    </location>
</feature>
<protein>
    <submittedName>
        <fullName evidence="2">Class IIb bacteriocin, lactobin A/cerein 7B family</fullName>
    </submittedName>
</protein>
<gene>
    <name evidence="2" type="ORF">SAMN05660236_0391</name>
</gene>
<dbReference type="InterPro" id="IPR023991">
    <property type="entry name" value="Bacteriocin_IIb_lactobn/cerein"/>
</dbReference>
<accession>A0A1T5ITM8</accession>
<dbReference type="EMBL" id="FUZU01000001">
    <property type="protein sequence ID" value="SKC42537.1"/>
    <property type="molecule type" value="Genomic_DNA"/>
</dbReference>
<evidence type="ECO:0000313" key="2">
    <source>
        <dbReference type="EMBL" id="SKC42537.1"/>
    </source>
</evidence>
<dbReference type="RefSeq" id="WP_079685022.1">
    <property type="nucleotide sequence ID" value="NZ_FUZU01000001.1"/>
</dbReference>
<name>A0A1T5ITM8_9BACT</name>
<reference evidence="2 3" key="1">
    <citation type="submission" date="2017-02" db="EMBL/GenBank/DDBJ databases">
        <authorList>
            <person name="Peterson S.W."/>
        </authorList>
    </citation>
    <scope>NUCLEOTIDE SEQUENCE [LARGE SCALE GENOMIC DNA]</scope>
    <source>
        <strain evidence="2 3">DSM 25262</strain>
    </source>
</reference>
<keyword evidence="1" id="KW-1133">Transmembrane helix</keyword>